<dbReference type="EMBL" id="NEXK01000096">
    <property type="protein sequence ID" value="PSN93789.1"/>
    <property type="molecule type" value="Genomic_DNA"/>
</dbReference>
<dbReference type="Gene3D" id="3.40.50.920">
    <property type="match status" value="1"/>
</dbReference>
<dbReference type="PANTHER" id="PTHR32154">
    <property type="entry name" value="PYRUVATE-FLAVODOXIN OXIDOREDUCTASE-RELATED"/>
    <property type="match status" value="1"/>
</dbReference>
<evidence type="ECO:0000313" key="1">
    <source>
        <dbReference type="EMBL" id="PSN93789.1"/>
    </source>
</evidence>
<comment type="caution">
    <text evidence="1">The sequence shown here is derived from an EMBL/GenBank/DDBJ whole genome shotgun (WGS) entry which is preliminary data.</text>
</comment>
<dbReference type="AlphaFoldDB" id="A0A2R6B560"/>
<evidence type="ECO:0008006" key="3">
    <source>
        <dbReference type="Google" id="ProtNLM"/>
    </source>
</evidence>
<gene>
    <name evidence="1" type="ORF">B9Q09_05145</name>
</gene>
<proteinExistence type="predicted"/>
<dbReference type="SUPFAM" id="SSF52922">
    <property type="entry name" value="TK C-terminal domain-like"/>
    <property type="match status" value="1"/>
</dbReference>
<dbReference type="GO" id="GO:0006979">
    <property type="term" value="P:response to oxidative stress"/>
    <property type="evidence" value="ECO:0007669"/>
    <property type="project" value="TreeGrafter"/>
</dbReference>
<dbReference type="PANTHER" id="PTHR32154:SF20">
    <property type="entry name" value="2-OXOGLUTARATE OXIDOREDUCTASE SUBUNIT KORA"/>
    <property type="match status" value="1"/>
</dbReference>
<sequence length="161" mass="18379">TDEHDEFGHDLSDVLAGLREAVDMRRKQFNKRMIKLQGVAKEMNPPDVFGPDKADLTIVTWGSSSLPVREALERLWGDGFKVNSYEFYDIYPFSADVESMLKQASDLMDVEQNYSAQMAKLIRRETGVLIQKYYLKYDGEPIYPLEVVKAVKQHIAGSNGR</sequence>
<dbReference type="InterPro" id="IPR009014">
    <property type="entry name" value="Transketo_C/PFOR_II"/>
</dbReference>
<protein>
    <recommendedName>
        <fullName evidence="3">2-oxoacid:acceptor oxidoreductase subunit alpha</fullName>
    </recommendedName>
</protein>
<evidence type="ECO:0000313" key="2">
    <source>
        <dbReference type="Proteomes" id="UP000240681"/>
    </source>
</evidence>
<feature type="non-terminal residue" evidence="1">
    <location>
        <position position="1"/>
    </location>
</feature>
<accession>A0A2R6B560</accession>
<dbReference type="Proteomes" id="UP000240681">
    <property type="component" value="Unassembled WGS sequence"/>
</dbReference>
<name>A0A2R6B560_9ARCH</name>
<dbReference type="InterPro" id="IPR050722">
    <property type="entry name" value="Pyruvate:ferred/Flavod_OxRd"/>
</dbReference>
<reference evidence="1 2" key="1">
    <citation type="submission" date="2017-04" db="EMBL/GenBank/DDBJ databases">
        <title>Novel microbial lineages endemic to geothermal iron-oxide mats fill important gaps in the evolutionary history of Archaea.</title>
        <authorList>
            <person name="Jay Z.J."/>
            <person name="Beam J.P."/>
            <person name="Dlakic M."/>
            <person name="Rusch D.B."/>
            <person name="Kozubal M.A."/>
            <person name="Inskeep W.P."/>
        </authorList>
    </citation>
    <scope>NUCLEOTIDE SEQUENCE [LARGE SCALE GENOMIC DNA]</scope>
    <source>
        <strain evidence="1">ECH_B_SAG-C16</strain>
    </source>
</reference>
<organism evidence="1 2">
    <name type="scientific">Candidatus Marsarchaeota G2 archaeon ECH_B_SAG-C16</name>
    <dbReference type="NCBI Taxonomy" id="1978163"/>
    <lineage>
        <taxon>Archaea</taxon>
        <taxon>Candidatus Marsarchaeota</taxon>
        <taxon>Candidatus Marsarchaeota group 2</taxon>
    </lineage>
</organism>